<evidence type="ECO:0000256" key="1">
    <source>
        <dbReference type="ARBA" id="ARBA00005254"/>
    </source>
</evidence>
<feature type="non-terminal residue" evidence="3">
    <location>
        <position position="1"/>
    </location>
</feature>
<dbReference type="Pfam" id="PF00378">
    <property type="entry name" value="ECH_1"/>
    <property type="match status" value="1"/>
</dbReference>
<dbReference type="InterPro" id="IPR001753">
    <property type="entry name" value="Enoyl-CoA_hydra/iso"/>
</dbReference>
<evidence type="ECO:0008006" key="4">
    <source>
        <dbReference type="Google" id="ProtNLM"/>
    </source>
</evidence>
<dbReference type="Gene3D" id="3.90.226.10">
    <property type="entry name" value="2-enoyl-CoA Hydratase, Chain A, domain 1"/>
    <property type="match status" value="1"/>
</dbReference>
<gene>
    <name evidence="3" type="ORF">METZ01_LOCUS357073</name>
</gene>
<keyword evidence="2" id="KW-0456">Lyase</keyword>
<dbReference type="GO" id="GO:0016836">
    <property type="term" value="F:hydro-lyase activity"/>
    <property type="evidence" value="ECO:0007669"/>
    <property type="project" value="UniProtKB-ARBA"/>
</dbReference>
<dbReference type="GO" id="GO:0006635">
    <property type="term" value="P:fatty acid beta-oxidation"/>
    <property type="evidence" value="ECO:0007669"/>
    <property type="project" value="TreeGrafter"/>
</dbReference>
<sequence length="153" mass="16611">AAHGTALELFLCCDIRVADKASKFSMSQVLAGHTPVEGGTQRLPRIVGIGRAMDLLLTGRVFSAAEALEIGVVQYLHSEDVQDNAVELAAKIASHGPIAAKYLKEAIVDGSDMTLDQGLRLETDLNVILQSTFDRKEGIDSFLEKKEPRYEGR</sequence>
<dbReference type="FunFam" id="1.10.12.10:FF:000001">
    <property type="entry name" value="Probable enoyl-CoA hydratase, mitochondrial"/>
    <property type="match status" value="1"/>
</dbReference>
<dbReference type="InterPro" id="IPR014748">
    <property type="entry name" value="Enoyl-CoA_hydra_C"/>
</dbReference>
<comment type="similarity">
    <text evidence="1">Belongs to the enoyl-CoA hydratase/isomerase family.</text>
</comment>
<dbReference type="Gene3D" id="1.10.12.10">
    <property type="entry name" value="Lyase 2-enoyl-coa Hydratase, Chain A, domain 2"/>
    <property type="match status" value="1"/>
</dbReference>
<protein>
    <recommendedName>
        <fullName evidence="4">Enoyl-CoA hydratase</fullName>
    </recommendedName>
</protein>
<dbReference type="AlphaFoldDB" id="A0A382S2Q8"/>
<proteinExistence type="inferred from homology"/>
<evidence type="ECO:0000256" key="2">
    <source>
        <dbReference type="ARBA" id="ARBA00023239"/>
    </source>
</evidence>
<organism evidence="3">
    <name type="scientific">marine metagenome</name>
    <dbReference type="NCBI Taxonomy" id="408172"/>
    <lineage>
        <taxon>unclassified sequences</taxon>
        <taxon>metagenomes</taxon>
        <taxon>ecological metagenomes</taxon>
    </lineage>
</organism>
<accession>A0A382S2Q8</accession>
<dbReference type="InterPro" id="IPR029045">
    <property type="entry name" value="ClpP/crotonase-like_dom_sf"/>
</dbReference>
<dbReference type="PANTHER" id="PTHR11941">
    <property type="entry name" value="ENOYL-COA HYDRATASE-RELATED"/>
    <property type="match status" value="1"/>
</dbReference>
<dbReference type="EMBL" id="UINC01126008">
    <property type="protein sequence ID" value="SVD04219.1"/>
    <property type="molecule type" value="Genomic_DNA"/>
</dbReference>
<name>A0A382S2Q8_9ZZZZ</name>
<evidence type="ECO:0000313" key="3">
    <source>
        <dbReference type="EMBL" id="SVD04219.1"/>
    </source>
</evidence>
<dbReference type="CDD" id="cd06558">
    <property type="entry name" value="crotonase-like"/>
    <property type="match status" value="1"/>
</dbReference>
<dbReference type="PANTHER" id="PTHR11941:SF54">
    <property type="entry name" value="ENOYL-COA HYDRATASE, MITOCHONDRIAL"/>
    <property type="match status" value="1"/>
</dbReference>
<reference evidence="3" key="1">
    <citation type="submission" date="2018-05" db="EMBL/GenBank/DDBJ databases">
        <authorList>
            <person name="Lanie J.A."/>
            <person name="Ng W.-L."/>
            <person name="Kazmierczak K.M."/>
            <person name="Andrzejewski T.M."/>
            <person name="Davidsen T.M."/>
            <person name="Wayne K.J."/>
            <person name="Tettelin H."/>
            <person name="Glass J.I."/>
            <person name="Rusch D."/>
            <person name="Podicherti R."/>
            <person name="Tsui H.-C.T."/>
            <person name="Winkler M.E."/>
        </authorList>
    </citation>
    <scope>NUCLEOTIDE SEQUENCE</scope>
</reference>
<dbReference type="SUPFAM" id="SSF52096">
    <property type="entry name" value="ClpP/crotonase"/>
    <property type="match status" value="1"/>
</dbReference>